<dbReference type="InterPro" id="IPR036770">
    <property type="entry name" value="Ankyrin_rpt-contain_sf"/>
</dbReference>
<dbReference type="EMBL" id="JARBDR010000440">
    <property type="protein sequence ID" value="KAJ8312580.1"/>
    <property type="molecule type" value="Genomic_DNA"/>
</dbReference>
<dbReference type="InterPro" id="IPR049763">
    <property type="entry name" value="ANKFY1_BACK"/>
</dbReference>
<dbReference type="PANTHER" id="PTHR24123">
    <property type="entry name" value="ANKYRIN REPEAT-CONTAINING"/>
    <property type="match status" value="1"/>
</dbReference>
<accession>A0ABQ9F8G8</accession>
<dbReference type="Pfam" id="PF13857">
    <property type="entry name" value="Ank_5"/>
    <property type="match status" value="1"/>
</dbReference>
<dbReference type="PROSITE" id="PS50297">
    <property type="entry name" value="ANK_REP_REGION"/>
    <property type="match status" value="4"/>
</dbReference>
<sequence length="693" mass="77030">MAEGEVAKLQNHLHLLREEYVKLQNRAAELEKKYQIACAASGQISDDNFVARLLKTISELFDKELYSDLVIKLEGSQQLHGHKFVLAARSDNWGVSDLSTVTTLDFSDIKYDVGYSLMKWVYTDEINIQADDAFLCENGLMSFVNMKNCITFYQTAEEIGAELLKNHCSELISNHWNDFTSEDFISMPAPLLYKMFKTKTEYPLHTAIRAKREDVVFLFLIEFDSQLSVKLNEVDNKGDLPLDLALMSRQESIAKTLIKHKVDVDRRDNAGKCLLHKAIKRGDQFSAEFLIENKASVNMTTHLDRETPLHMVSCFSPLRDTAEKISGMAAVAKCLIQHDADVNAQETTGSTPLHCAVLNKNATVMKVLLESGKLNYELKNSDGHTPLWLALQQEEEALTPTEPGQESFSYQAGYEKSGIFLAKNGAKVNLANSKGETPLHIACQKGLSRLVEVLLENGANPNSQTSRTSTTADKFGLEGEINQVTQQTPLHLALENNNSDIVQIFLQHKDSEGQTVLGLSLWSGLHSEAAKLLGSGANINEKNTDGYTLLHQAIEKQDTQSALFLIEHQADLNIKTPNDDTPLQHAIKRHLPVVVDVLCKRGANMNLIDKEGNCPLWQALDSGQEDIASTLVKYGCDVNLWSKGPSNCQQTLLHRAIDENNESVSCFLIRSGCDKNSPRRPGPNGEGEEESSV</sequence>
<evidence type="ECO:0000313" key="7">
    <source>
        <dbReference type="Proteomes" id="UP001217089"/>
    </source>
</evidence>
<keyword evidence="1" id="KW-0677">Repeat</keyword>
<dbReference type="Gene3D" id="3.30.710.10">
    <property type="entry name" value="Potassium Channel Kv1.1, Chain A"/>
    <property type="match status" value="1"/>
</dbReference>
<feature type="repeat" description="ANK" evidence="3">
    <location>
        <begin position="545"/>
        <end position="577"/>
    </location>
</feature>
<organism evidence="6 7">
    <name type="scientific">Tegillarca granosa</name>
    <name type="common">Malaysian cockle</name>
    <name type="synonym">Anadara granosa</name>
    <dbReference type="NCBI Taxonomy" id="220873"/>
    <lineage>
        <taxon>Eukaryota</taxon>
        <taxon>Metazoa</taxon>
        <taxon>Spiralia</taxon>
        <taxon>Lophotrochozoa</taxon>
        <taxon>Mollusca</taxon>
        <taxon>Bivalvia</taxon>
        <taxon>Autobranchia</taxon>
        <taxon>Pteriomorphia</taxon>
        <taxon>Arcoida</taxon>
        <taxon>Arcoidea</taxon>
        <taxon>Arcidae</taxon>
        <taxon>Tegillarca</taxon>
    </lineage>
</organism>
<reference evidence="6 7" key="1">
    <citation type="submission" date="2022-12" db="EMBL/GenBank/DDBJ databases">
        <title>Chromosome-level genome of Tegillarca granosa.</title>
        <authorList>
            <person name="Kim J."/>
        </authorList>
    </citation>
    <scope>NUCLEOTIDE SEQUENCE [LARGE SCALE GENOMIC DNA]</scope>
    <source>
        <strain evidence="6">Teg-2019</strain>
        <tissue evidence="6">Adductor muscle</tissue>
    </source>
</reference>
<feature type="repeat" description="ANK" evidence="3">
    <location>
        <begin position="578"/>
        <end position="610"/>
    </location>
</feature>
<dbReference type="SUPFAM" id="SSF48403">
    <property type="entry name" value="Ankyrin repeat"/>
    <property type="match status" value="2"/>
</dbReference>
<name>A0ABQ9F8G8_TEGGR</name>
<feature type="repeat" description="ANK" evidence="3">
    <location>
        <begin position="348"/>
        <end position="372"/>
    </location>
</feature>
<dbReference type="CDD" id="cd18501">
    <property type="entry name" value="BACK_ANKFY1_Rank5"/>
    <property type="match status" value="1"/>
</dbReference>
<evidence type="ECO:0000256" key="2">
    <source>
        <dbReference type="ARBA" id="ARBA00023043"/>
    </source>
</evidence>
<comment type="caution">
    <text evidence="6">The sequence shown here is derived from an EMBL/GenBank/DDBJ whole genome shotgun (WGS) entry which is preliminary data.</text>
</comment>
<evidence type="ECO:0000256" key="4">
    <source>
        <dbReference type="SAM" id="Coils"/>
    </source>
</evidence>
<feature type="repeat" description="ANK" evidence="3">
    <location>
        <begin position="485"/>
        <end position="508"/>
    </location>
</feature>
<dbReference type="InterPro" id="IPR000210">
    <property type="entry name" value="BTB/POZ_dom"/>
</dbReference>
<dbReference type="Proteomes" id="UP001217089">
    <property type="component" value="Unassembled WGS sequence"/>
</dbReference>
<keyword evidence="7" id="KW-1185">Reference proteome</keyword>
<dbReference type="PROSITE" id="PS50088">
    <property type="entry name" value="ANK_REPEAT"/>
    <property type="match status" value="8"/>
</dbReference>
<dbReference type="Pfam" id="PF12796">
    <property type="entry name" value="Ank_2"/>
    <property type="match status" value="4"/>
</dbReference>
<dbReference type="InterPro" id="IPR051165">
    <property type="entry name" value="Multifunctional_ANK_Repeat"/>
</dbReference>
<dbReference type="SMART" id="SM00248">
    <property type="entry name" value="ANK"/>
    <property type="match status" value="13"/>
</dbReference>
<evidence type="ECO:0000256" key="3">
    <source>
        <dbReference type="PROSITE-ProRule" id="PRU00023"/>
    </source>
</evidence>
<feature type="repeat" description="ANK" evidence="3">
    <location>
        <begin position="434"/>
        <end position="466"/>
    </location>
</feature>
<dbReference type="InterPro" id="IPR011333">
    <property type="entry name" value="SKP1/BTB/POZ_sf"/>
</dbReference>
<feature type="coiled-coil region" evidence="4">
    <location>
        <begin position="6"/>
        <end position="40"/>
    </location>
</feature>
<evidence type="ECO:0000259" key="5">
    <source>
        <dbReference type="PROSITE" id="PS50097"/>
    </source>
</evidence>
<evidence type="ECO:0000313" key="6">
    <source>
        <dbReference type="EMBL" id="KAJ8312580.1"/>
    </source>
</evidence>
<dbReference type="PROSITE" id="PS50097">
    <property type="entry name" value="BTB"/>
    <property type="match status" value="1"/>
</dbReference>
<feature type="domain" description="BTB" evidence="5">
    <location>
        <begin position="67"/>
        <end position="130"/>
    </location>
</feature>
<dbReference type="Pfam" id="PF00651">
    <property type="entry name" value="BTB"/>
    <property type="match status" value="1"/>
</dbReference>
<keyword evidence="4" id="KW-0175">Coiled coil</keyword>
<feature type="repeat" description="ANK" evidence="3">
    <location>
        <begin position="237"/>
        <end position="269"/>
    </location>
</feature>
<dbReference type="PRINTS" id="PR01415">
    <property type="entry name" value="ANKYRIN"/>
</dbReference>
<evidence type="ECO:0000256" key="1">
    <source>
        <dbReference type="ARBA" id="ARBA00022737"/>
    </source>
</evidence>
<gene>
    <name evidence="6" type="ORF">KUTeg_009953</name>
</gene>
<dbReference type="SUPFAM" id="SSF54695">
    <property type="entry name" value="POZ domain"/>
    <property type="match status" value="1"/>
</dbReference>
<feature type="repeat" description="ANK" evidence="3">
    <location>
        <begin position="270"/>
        <end position="302"/>
    </location>
</feature>
<proteinExistence type="predicted"/>
<dbReference type="InterPro" id="IPR002110">
    <property type="entry name" value="Ankyrin_rpt"/>
</dbReference>
<protein>
    <recommendedName>
        <fullName evidence="5">BTB domain-containing protein</fullName>
    </recommendedName>
</protein>
<dbReference type="Gene3D" id="1.25.40.20">
    <property type="entry name" value="Ankyrin repeat-containing domain"/>
    <property type="match status" value="3"/>
</dbReference>
<feature type="repeat" description="ANK" evidence="3">
    <location>
        <begin position="611"/>
        <end position="643"/>
    </location>
</feature>
<dbReference type="SMART" id="SM00225">
    <property type="entry name" value="BTB"/>
    <property type="match status" value="1"/>
</dbReference>
<keyword evidence="2 3" id="KW-0040">ANK repeat</keyword>
<dbReference type="PANTHER" id="PTHR24123:SF33">
    <property type="entry name" value="PROTEIN HOS4"/>
    <property type="match status" value="1"/>
</dbReference>